<protein>
    <submittedName>
        <fullName evidence="2">Uncharacterized protein</fullName>
    </submittedName>
</protein>
<feature type="non-terminal residue" evidence="2">
    <location>
        <position position="131"/>
    </location>
</feature>
<organism evidence="2 3">
    <name type="scientific">Cotesia congregata</name>
    <name type="common">Parasitoid wasp</name>
    <name type="synonym">Apanteles congregatus</name>
    <dbReference type="NCBI Taxonomy" id="51543"/>
    <lineage>
        <taxon>Eukaryota</taxon>
        <taxon>Metazoa</taxon>
        <taxon>Ecdysozoa</taxon>
        <taxon>Arthropoda</taxon>
        <taxon>Hexapoda</taxon>
        <taxon>Insecta</taxon>
        <taxon>Pterygota</taxon>
        <taxon>Neoptera</taxon>
        <taxon>Endopterygota</taxon>
        <taxon>Hymenoptera</taxon>
        <taxon>Apocrita</taxon>
        <taxon>Ichneumonoidea</taxon>
        <taxon>Braconidae</taxon>
        <taxon>Microgastrinae</taxon>
        <taxon>Cotesia</taxon>
    </lineage>
</organism>
<dbReference type="AlphaFoldDB" id="A0A8J2HIY5"/>
<sequence>MLKSTISSKHNIDISQYLRLQAFLKKQSIAFQSEKSKVFSLEEINKFIREASDEKLLFKKVVAILGVLAACREEELCDLKVKSFQEYDGKLLKVDLKDRKTHEDRSFTIKGEFLRIIKNYINLRPKNFEHD</sequence>
<reference evidence="2" key="1">
    <citation type="submission" date="2021-04" db="EMBL/GenBank/DDBJ databases">
        <authorList>
            <person name="Chebbi M.A.C M."/>
        </authorList>
    </citation>
    <scope>NUCLEOTIDE SEQUENCE</scope>
</reference>
<dbReference type="SUPFAM" id="SSF56349">
    <property type="entry name" value="DNA breaking-rejoining enzymes"/>
    <property type="match status" value="1"/>
</dbReference>
<comment type="caution">
    <text evidence="2">The sequence shown here is derived from an EMBL/GenBank/DDBJ whole genome shotgun (WGS) entry which is preliminary data.</text>
</comment>
<dbReference type="OrthoDB" id="7698948at2759"/>
<dbReference type="Gene3D" id="1.10.443.10">
    <property type="entry name" value="Intergrase catalytic core"/>
    <property type="match status" value="1"/>
</dbReference>
<gene>
    <name evidence="2" type="ORF">HICCMSTLAB_LOCUS11212</name>
</gene>
<dbReference type="InterPro" id="IPR013762">
    <property type="entry name" value="Integrase-like_cat_sf"/>
</dbReference>
<dbReference type="EMBL" id="CAJNRD030001123">
    <property type="protein sequence ID" value="CAG5102844.1"/>
    <property type="molecule type" value="Genomic_DNA"/>
</dbReference>
<proteinExistence type="predicted"/>
<keyword evidence="3" id="KW-1185">Reference proteome</keyword>
<evidence type="ECO:0000256" key="1">
    <source>
        <dbReference type="ARBA" id="ARBA00023172"/>
    </source>
</evidence>
<accession>A0A8J2HIY5</accession>
<evidence type="ECO:0000313" key="3">
    <source>
        <dbReference type="Proteomes" id="UP000786811"/>
    </source>
</evidence>
<name>A0A8J2HIY5_COTCN</name>
<dbReference type="GO" id="GO:0003677">
    <property type="term" value="F:DNA binding"/>
    <property type="evidence" value="ECO:0007669"/>
    <property type="project" value="InterPro"/>
</dbReference>
<dbReference type="GO" id="GO:0015074">
    <property type="term" value="P:DNA integration"/>
    <property type="evidence" value="ECO:0007669"/>
    <property type="project" value="InterPro"/>
</dbReference>
<dbReference type="InterPro" id="IPR011010">
    <property type="entry name" value="DNA_brk_join_enz"/>
</dbReference>
<evidence type="ECO:0000313" key="2">
    <source>
        <dbReference type="EMBL" id="CAG5102844.1"/>
    </source>
</evidence>
<dbReference type="Proteomes" id="UP000786811">
    <property type="component" value="Unassembled WGS sequence"/>
</dbReference>
<keyword evidence="1" id="KW-0233">DNA recombination</keyword>
<dbReference type="GO" id="GO:0006310">
    <property type="term" value="P:DNA recombination"/>
    <property type="evidence" value="ECO:0007669"/>
    <property type="project" value="UniProtKB-KW"/>
</dbReference>